<keyword evidence="3" id="KW-1185">Reference proteome</keyword>
<feature type="region of interest" description="Disordered" evidence="1">
    <location>
        <begin position="299"/>
        <end position="325"/>
    </location>
</feature>
<dbReference type="AlphaFoldDB" id="I0L736"/>
<dbReference type="Proteomes" id="UP000003448">
    <property type="component" value="Unassembled WGS sequence"/>
</dbReference>
<protein>
    <submittedName>
        <fullName evidence="2">Uncharacterized protein</fullName>
    </submittedName>
</protein>
<sequence>MRSPVNGTATMSAPSRSAPLVAGRLRRLARRMVLIAAAVGAGFLLAALFQEPAAADGIRDRVGDEPHRQLHALVEPLTRLTVTERSEDARPRVVRADTPRHDRPGAPLAGAVGSVVAPRGVTLPAVPRRSTHASRGSVPLPRVGATVPAGTTERPRLRPVSPAPAAHRPVRHGQPSRPAADPAPRPASVAADASALPVPAGSLAVGLITAPLPHVVDIVRTAPIQSVIIALVRVIDAVLPPALRAVIPPATPPLTAPRAPGPAEVPVTGSPPVAAVPTPPADSALPPVPAGCVAVRATAPPPPSAPPPMSVAGPAGPTASTGHHATRPAPLAVAAGYPVRPVAPVDQDAAGVNDRSTPGPGLIRPADRQLPVGTGVPCALVPLLVESRAPSAIARPG</sequence>
<feature type="region of interest" description="Disordered" evidence="1">
    <location>
        <begin position="346"/>
        <end position="368"/>
    </location>
</feature>
<evidence type="ECO:0000313" key="2">
    <source>
        <dbReference type="EMBL" id="CCH19633.1"/>
    </source>
</evidence>
<dbReference type="STRING" id="1150864.MILUP08_44508"/>
<proteinExistence type="predicted"/>
<evidence type="ECO:0000256" key="1">
    <source>
        <dbReference type="SAM" id="MobiDB-lite"/>
    </source>
</evidence>
<accession>I0L736</accession>
<dbReference type="EMBL" id="CAIE01000035">
    <property type="protein sequence ID" value="CCH19633.1"/>
    <property type="molecule type" value="Genomic_DNA"/>
</dbReference>
<comment type="caution">
    <text evidence="2">The sequence shown here is derived from an EMBL/GenBank/DDBJ whole genome shotgun (WGS) entry which is preliminary data.</text>
</comment>
<reference evidence="3" key="1">
    <citation type="journal article" date="2012" name="J. Bacteriol.">
        <title>Genome Sequence of Micromonospora lupini Lupac 08, Isolated from Root Nodules of Lupinus angustifolius.</title>
        <authorList>
            <person name="Alonso-Vega P."/>
            <person name="Normand P."/>
            <person name="Bacigalupe R."/>
            <person name="Pujic P."/>
            <person name="Lajus A."/>
            <person name="Vallenet D."/>
            <person name="Carro L."/>
            <person name="Coll P."/>
            <person name="Trujillo M.E."/>
        </authorList>
    </citation>
    <scope>NUCLEOTIDE SEQUENCE [LARGE SCALE GENOMIC DNA]</scope>
    <source>
        <strain evidence="3">Lupac 08</strain>
    </source>
</reference>
<evidence type="ECO:0000313" key="3">
    <source>
        <dbReference type="Proteomes" id="UP000003448"/>
    </source>
</evidence>
<feature type="region of interest" description="Disordered" evidence="1">
    <location>
        <begin position="125"/>
        <end position="190"/>
    </location>
</feature>
<gene>
    <name evidence="2" type="ORF">MILUP08_44508</name>
</gene>
<name>I0L736_9ACTN</name>
<feature type="compositionally biased region" description="Pro residues" evidence="1">
    <location>
        <begin position="299"/>
        <end position="309"/>
    </location>
</feature>
<organism evidence="2 3">
    <name type="scientific">Micromonospora lupini str. Lupac 08</name>
    <dbReference type="NCBI Taxonomy" id="1150864"/>
    <lineage>
        <taxon>Bacteria</taxon>
        <taxon>Bacillati</taxon>
        <taxon>Actinomycetota</taxon>
        <taxon>Actinomycetes</taxon>
        <taxon>Micromonosporales</taxon>
        <taxon>Micromonosporaceae</taxon>
        <taxon>Micromonospora</taxon>
    </lineage>
</organism>
<feature type="compositionally biased region" description="Low complexity" evidence="1">
    <location>
        <begin position="175"/>
        <end position="190"/>
    </location>
</feature>